<sequence>MKLSRKTIRGCTTRTTTKLTRVYKNGNKINKKEAIQELLQEPRRNRQEATRTTSTRMIMKSIRNKYHKNHDEIDKNYGEINKKPQEIL</sequence>
<comment type="caution">
    <text evidence="1">The sequence shown here is derived from an EMBL/GenBank/DDBJ whole genome shotgun (WGS) entry which is preliminary data.</text>
</comment>
<reference evidence="1 2" key="1">
    <citation type="submission" date="2018-08" db="EMBL/GenBank/DDBJ databases">
        <title>Genome and evolution of the arbuscular mycorrhizal fungus Diversispora epigaea (formerly Glomus versiforme) and its bacterial endosymbionts.</title>
        <authorList>
            <person name="Sun X."/>
            <person name="Fei Z."/>
            <person name="Harrison M."/>
        </authorList>
    </citation>
    <scope>NUCLEOTIDE SEQUENCE [LARGE SCALE GENOMIC DNA]</scope>
    <source>
        <strain evidence="1 2">IT104</strain>
    </source>
</reference>
<organism evidence="1 2">
    <name type="scientific">Diversispora epigaea</name>
    <dbReference type="NCBI Taxonomy" id="1348612"/>
    <lineage>
        <taxon>Eukaryota</taxon>
        <taxon>Fungi</taxon>
        <taxon>Fungi incertae sedis</taxon>
        <taxon>Mucoromycota</taxon>
        <taxon>Glomeromycotina</taxon>
        <taxon>Glomeromycetes</taxon>
        <taxon>Diversisporales</taxon>
        <taxon>Diversisporaceae</taxon>
        <taxon>Diversispora</taxon>
    </lineage>
</organism>
<proteinExistence type="predicted"/>
<dbReference type="Proteomes" id="UP000266861">
    <property type="component" value="Unassembled WGS sequence"/>
</dbReference>
<dbReference type="EMBL" id="PQFF01000224">
    <property type="protein sequence ID" value="RHZ72564.1"/>
    <property type="molecule type" value="Genomic_DNA"/>
</dbReference>
<name>A0A397IGT2_9GLOM</name>
<evidence type="ECO:0000313" key="2">
    <source>
        <dbReference type="Proteomes" id="UP000266861"/>
    </source>
</evidence>
<evidence type="ECO:0000313" key="1">
    <source>
        <dbReference type="EMBL" id="RHZ72564.1"/>
    </source>
</evidence>
<gene>
    <name evidence="1" type="ORF">Glove_242g167</name>
</gene>
<dbReference type="AlphaFoldDB" id="A0A397IGT2"/>
<keyword evidence="2" id="KW-1185">Reference proteome</keyword>
<accession>A0A397IGT2</accession>
<protein>
    <submittedName>
        <fullName evidence="1">Uncharacterized protein</fullName>
    </submittedName>
</protein>